<dbReference type="GO" id="GO:0031146">
    <property type="term" value="P:SCF-dependent proteasomal ubiquitin-dependent protein catabolic process"/>
    <property type="evidence" value="ECO:0007669"/>
    <property type="project" value="TreeGrafter"/>
</dbReference>
<protein>
    <submittedName>
        <fullName evidence="3">Uncharacterized protein</fullName>
    </submittedName>
</protein>
<evidence type="ECO:0000313" key="3">
    <source>
        <dbReference type="EMBL" id="THF94216.1"/>
    </source>
</evidence>
<dbReference type="InterPro" id="IPR032675">
    <property type="entry name" value="LRR_dom_sf"/>
</dbReference>
<dbReference type="InterPro" id="IPR001810">
    <property type="entry name" value="F-box_dom"/>
</dbReference>
<feature type="domain" description="F-box" evidence="1">
    <location>
        <begin position="6"/>
        <end position="46"/>
    </location>
</feature>
<feature type="domain" description="F-box/LRR-repeat protein 15-like leucin rich repeat" evidence="2">
    <location>
        <begin position="286"/>
        <end position="452"/>
    </location>
</feature>
<dbReference type="SMART" id="SM00367">
    <property type="entry name" value="LRR_CC"/>
    <property type="match status" value="8"/>
</dbReference>
<accession>A0A4V3WIR8</accession>
<evidence type="ECO:0000259" key="2">
    <source>
        <dbReference type="Pfam" id="PF25372"/>
    </source>
</evidence>
<keyword evidence="4" id="KW-1185">Reference proteome</keyword>
<dbReference type="PANTHER" id="PTHR13318">
    <property type="entry name" value="PARTNER OF PAIRED, ISOFORM B-RELATED"/>
    <property type="match status" value="1"/>
</dbReference>
<dbReference type="Gene3D" id="3.80.10.10">
    <property type="entry name" value="Ribonuclease Inhibitor"/>
    <property type="match status" value="3"/>
</dbReference>
<evidence type="ECO:0000313" key="4">
    <source>
        <dbReference type="Proteomes" id="UP000306102"/>
    </source>
</evidence>
<reference evidence="3 4" key="1">
    <citation type="journal article" date="2018" name="Proc. Natl. Acad. Sci. U.S.A.">
        <title>Draft genome sequence of Camellia sinensis var. sinensis provides insights into the evolution of the tea genome and tea quality.</title>
        <authorList>
            <person name="Wei C."/>
            <person name="Yang H."/>
            <person name="Wang S."/>
            <person name="Zhao J."/>
            <person name="Liu C."/>
            <person name="Gao L."/>
            <person name="Xia E."/>
            <person name="Lu Y."/>
            <person name="Tai Y."/>
            <person name="She G."/>
            <person name="Sun J."/>
            <person name="Cao H."/>
            <person name="Tong W."/>
            <person name="Gao Q."/>
            <person name="Li Y."/>
            <person name="Deng W."/>
            <person name="Jiang X."/>
            <person name="Wang W."/>
            <person name="Chen Q."/>
            <person name="Zhang S."/>
            <person name="Li H."/>
            <person name="Wu J."/>
            <person name="Wang P."/>
            <person name="Li P."/>
            <person name="Shi C."/>
            <person name="Zheng F."/>
            <person name="Jian J."/>
            <person name="Huang B."/>
            <person name="Shan D."/>
            <person name="Shi M."/>
            <person name="Fang C."/>
            <person name="Yue Y."/>
            <person name="Li F."/>
            <person name="Li D."/>
            <person name="Wei S."/>
            <person name="Han B."/>
            <person name="Jiang C."/>
            <person name="Yin Y."/>
            <person name="Xia T."/>
            <person name="Zhang Z."/>
            <person name="Bennetzen J.L."/>
            <person name="Zhao S."/>
            <person name="Wan X."/>
        </authorList>
    </citation>
    <scope>NUCLEOTIDE SEQUENCE [LARGE SCALE GENOMIC DNA]</scope>
    <source>
        <strain evidence="4">cv. Shuchazao</strain>
        <tissue evidence="3">Leaf</tissue>
    </source>
</reference>
<organism evidence="3 4">
    <name type="scientific">Camellia sinensis var. sinensis</name>
    <name type="common">China tea</name>
    <dbReference type="NCBI Taxonomy" id="542762"/>
    <lineage>
        <taxon>Eukaryota</taxon>
        <taxon>Viridiplantae</taxon>
        <taxon>Streptophyta</taxon>
        <taxon>Embryophyta</taxon>
        <taxon>Tracheophyta</taxon>
        <taxon>Spermatophyta</taxon>
        <taxon>Magnoliopsida</taxon>
        <taxon>eudicotyledons</taxon>
        <taxon>Gunneridae</taxon>
        <taxon>Pentapetalae</taxon>
        <taxon>asterids</taxon>
        <taxon>Ericales</taxon>
        <taxon>Theaceae</taxon>
        <taxon>Camellia</taxon>
    </lineage>
</organism>
<dbReference type="STRING" id="542762.A0A4V3WIR8"/>
<dbReference type="AlphaFoldDB" id="A0A4V3WIR8"/>
<evidence type="ECO:0000259" key="1">
    <source>
        <dbReference type="Pfam" id="PF00646"/>
    </source>
</evidence>
<gene>
    <name evidence="3" type="ORF">TEA_029986</name>
</gene>
<dbReference type="EMBL" id="SDRB02013767">
    <property type="protein sequence ID" value="THF94216.1"/>
    <property type="molecule type" value="Genomic_DNA"/>
</dbReference>
<dbReference type="InterPro" id="IPR006553">
    <property type="entry name" value="Leu-rich_rpt_Cys-con_subtyp"/>
</dbReference>
<name>A0A4V3WIR8_CAMSN</name>
<comment type="caution">
    <text evidence="3">The sequence shown here is derived from an EMBL/GenBank/DDBJ whole genome shotgun (WGS) entry which is preliminary data.</text>
</comment>
<dbReference type="Proteomes" id="UP000306102">
    <property type="component" value="Unassembled WGS sequence"/>
</dbReference>
<dbReference type="InterPro" id="IPR057207">
    <property type="entry name" value="FBXL15_LRR"/>
</dbReference>
<proteinExistence type="predicted"/>
<dbReference type="GO" id="GO:0019005">
    <property type="term" value="C:SCF ubiquitin ligase complex"/>
    <property type="evidence" value="ECO:0007669"/>
    <property type="project" value="TreeGrafter"/>
</dbReference>
<dbReference type="SUPFAM" id="SSF52047">
    <property type="entry name" value="RNI-like"/>
    <property type="match status" value="2"/>
</dbReference>
<sequence>MANNCDDLPDECWELIFNRFDHHSHLESLSLSSKKFLTIINGLRTHFTILNPTIFIHGNLSKLFHRFTHIKSIDVSSFRGNLDRVILEIAKSDLKVETLNVSKNNRLPLEGLKVLGSNMKSLRVLNCANLSKFCDIELFTIANSMPWLEELDISYPRNNLGSGFEMQRLNVAELGVTNYGIELLSLKLRGLRKINISGNPFLTNNSLMALSSNCVFLKEIEFLHCPFITQLGIEFVMCNSPNLCSVSVDGIQIPSPMYMNAIDFTFARGLSSVEIHESVISDELLHSLAKAGIPLRRFTLAYCSNFTFFGILSILSTYQSLEYLAFIDVGFLTDKHMSDLCRYLCTLITIKLKLCSKLTDSTFFTLAKNCPFLKDIDMERANLGGGDGTADIVKNSRIMSLNLAYNSNLSDECLRKLASICPNVELLDVSSCLGITEKGVAEFLKGDSKIRHLHINDCLGIKNIGTGFELPKLEVLQAARSGIDDEGLAIIGNRCCRLLNFDLEGCVGATKVGLMEIFTNCKILREINLNGCVNVSTVFVDWMVFSKPSLRKLVPPRLSLITESQRELFLRHGCLVCDGYSSKRYVQE</sequence>
<dbReference type="Pfam" id="PF00646">
    <property type="entry name" value="F-box"/>
    <property type="match status" value="1"/>
</dbReference>
<dbReference type="Pfam" id="PF25372">
    <property type="entry name" value="DUF7885"/>
    <property type="match status" value="1"/>
</dbReference>